<keyword evidence="3" id="KW-0804">Transcription</keyword>
<dbReference type="SUPFAM" id="SSF51306">
    <property type="entry name" value="LexA/Signal peptidase"/>
    <property type="match status" value="1"/>
</dbReference>
<dbReference type="Pfam" id="PF00717">
    <property type="entry name" value="Peptidase_S24"/>
    <property type="match status" value="1"/>
</dbReference>
<dbReference type="CDD" id="cd06529">
    <property type="entry name" value="S24_LexA-like"/>
    <property type="match status" value="1"/>
</dbReference>
<dbReference type="PANTHER" id="PTHR40661:SF3">
    <property type="entry name" value="FELS-1 PROPHAGE TRANSCRIPTIONAL REGULATOR"/>
    <property type="match status" value="1"/>
</dbReference>
<dbReference type="Proteomes" id="UP000245137">
    <property type="component" value="Unassembled WGS sequence"/>
</dbReference>
<reference evidence="5 6" key="1">
    <citation type="journal article" date="2018" name="Appl. Microbiol. Biotechnol.">
        <title>Co-cultivation of the strictly anaerobic methanogen Methanosarcina barkeri with aerobic methanotrophs in an oxygen-limited membrane bioreactor.</title>
        <authorList>
            <person name="In 't Zandt M.H."/>
            <person name="van den Bosch T.J.M."/>
            <person name="Rijkers R."/>
            <person name="van Kessel M.A.H.J."/>
            <person name="Jetten M.S.M."/>
            <person name="Welte C.U."/>
        </authorList>
    </citation>
    <scope>NUCLEOTIDE SEQUENCE [LARGE SCALE GENOMIC DNA]</scope>
    <source>
        <strain evidence="5 6">DSM 17706</strain>
    </source>
</reference>
<evidence type="ECO:0000313" key="5">
    <source>
        <dbReference type="EMBL" id="PWB92479.1"/>
    </source>
</evidence>
<dbReference type="InterPro" id="IPR015927">
    <property type="entry name" value="Peptidase_S24_S26A/B/C"/>
</dbReference>
<evidence type="ECO:0000259" key="4">
    <source>
        <dbReference type="PROSITE" id="PS50943"/>
    </source>
</evidence>
<comment type="caution">
    <text evidence="5">The sequence shown here is derived from an EMBL/GenBank/DDBJ whole genome shotgun (WGS) entry which is preliminary data.</text>
</comment>
<gene>
    <name evidence="5" type="ORF">C5689_17975</name>
</gene>
<dbReference type="AlphaFoldDB" id="A0A2U1SLI5"/>
<evidence type="ECO:0000256" key="1">
    <source>
        <dbReference type="ARBA" id="ARBA00023015"/>
    </source>
</evidence>
<dbReference type="OrthoDB" id="528805at2"/>
<accession>A0A2U1SLI5</accession>
<dbReference type="InterPro" id="IPR010982">
    <property type="entry name" value="Lambda_DNA-bd_dom_sf"/>
</dbReference>
<dbReference type="InterPro" id="IPR001387">
    <property type="entry name" value="Cro/C1-type_HTH"/>
</dbReference>
<dbReference type="InterPro" id="IPR036286">
    <property type="entry name" value="LexA/Signal_pep-like_sf"/>
</dbReference>
<dbReference type="SUPFAM" id="SSF47413">
    <property type="entry name" value="lambda repressor-like DNA-binding domains"/>
    <property type="match status" value="1"/>
</dbReference>
<feature type="domain" description="HTH cro/C1-type" evidence="4">
    <location>
        <begin position="18"/>
        <end position="54"/>
    </location>
</feature>
<dbReference type="PROSITE" id="PS50943">
    <property type="entry name" value="HTH_CROC1"/>
    <property type="match status" value="1"/>
</dbReference>
<evidence type="ECO:0000256" key="2">
    <source>
        <dbReference type="ARBA" id="ARBA00023125"/>
    </source>
</evidence>
<keyword evidence="2" id="KW-0238">DNA-binding</keyword>
<sequence length="208" mass="22678">MGQAVEVAGGPAKILRDAGVTSSTYSRYLNGETEASAEKLGRIAEVTGVSLDWLVLDRGAPIFEAGAPPAIPLGPDMAQIPPLRIGEELEGEIGGGQRLAFPRALLRRLGTEIEALEFLRARGDSMRPTIEDGAIVLIDRSQRDVIGDAVYLVSLDDGPLIRRVRRNVDGAITLISDNRACYEPERLERADAERLRVHGRVRWTETLL</sequence>
<dbReference type="InterPro" id="IPR039418">
    <property type="entry name" value="LexA-like"/>
</dbReference>
<dbReference type="Gene3D" id="1.10.260.40">
    <property type="entry name" value="lambda repressor-like DNA-binding domains"/>
    <property type="match status" value="1"/>
</dbReference>
<proteinExistence type="predicted"/>
<dbReference type="CDD" id="cd00093">
    <property type="entry name" value="HTH_XRE"/>
    <property type="match status" value="1"/>
</dbReference>
<dbReference type="PANTHER" id="PTHR40661">
    <property type="match status" value="1"/>
</dbReference>
<protein>
    <submittedName>
        <fullName evidence="5">Phage repressor protein</fullName>
    </submittedName>
</protein>
<organism evidence="5 6">
    <name type="scientific">Methylosinus sporium</name>
    <dbReference type="NCBI Taxonomy" id="428"/>
    <lineage>
        <taxon>Bacteria</taxon>
        <taxon>Pseudomonadati</taxon>
        <taxon>Pseudomonadota</taxon>
        <taxon>Alphaproteobacteria</taxon>
        <taxon>Hyphomicrobiales</taxon>
        <taxon>Methylocystaceae</taxon>
        <taxon>Methylosinus</taxon>
    </lineage>
</organism>
<dbReference type="Gene3D" id="2.10.109.10">
    <property type="entry name" value="Umud Fragment, subunit A"/>
    <property type="match status" value="1"/>
</dbReference>
<dbReference type="Pfam" id="PF01381">
    <property type="entry name" value="HTH_3"/>
    <property type="match status" value="1"/>
</dbReference>
<name>A0A2U1SLI5_METSR</name>
<dbReference type="RefSeq" id="WP_108918614.1">
    <property type="nucleotide sequence ID" value="NZ_CP189553.1"/>
</dbReference>
<evidence type="ECO:0000313" key="6">
    <source>
        <dbReference type="Proteomes" id="UP000245137"/>
    </source>
</evidence>
<keyword evidence="6" id="KW-1185">Reference proteome</keyword>
<keyword evidence="1" id="KW-0805">Transcription regulation</keyword>
<dbReference type="GO" id="GO:0003677">
    <property type="term" value="F:DNA binding"/>
    <property type="evidence" value="ECO:0007669"/>
    <property type="project" value="UniProtKB-KW"/>
</dbReference>
<dbReference type="EMBL" id="PUIV01000051">
    <property type="protein sequence ID" value="PWB92479.1"/>
    <property type="molecule type" value="Genomic_DNA"/>
</dbReference>
<evidence type="ECO:0000256" key="3">
    <source>
        <dbReference type="ARBA" id="ARBA00023163"/>
    </source>
</evidence>